<accession>A0A559JEL1</accession>
<name>A0A559JEL1_9BACL</name>
<keyword evidence="2 6" id="KW-0378">Hydrolase</keyword>
<feature type="domain" description="Carboxyltransferase" evidence="4">
    <location>
        <begin position="6"/>
        <end position="207"/>
    </location>
</feature>
<dbReference type="NCBIfam" id="TIGR00370">
    <property type="entry name" value="5-oxoprolinase subunit PxpB"/>
    <property type="match status" value="1"/>
</dbReference>
<dbReference type="PANTHER" id="PTHR43309:SF5">
    <property type="entry name" value="5-OXOPROLINASE SUBUNIT C"/>
    <property type="match status" value="1"/>
</dbReference>
<keyword evidence="1" id="KW-0547">Nucleotide-binding</keyword>
<dbReference type="Proteomes" id="UP000316330">
    <property type="component" value="Unassembled WGS sequence"/>
</dbReference>
<evidence type="ECO:0000259" key="4">
    <source>
        <dbReference type="SMART" id="SM00796"/>
    </source>
</evidence>
<dbReference type="GO" id="GO:0017168">
    <property type="term" value="F:5-oxoprolinase (ATP-hydrolyzing) activity"/>
    <property type="evidence" value="ECO:0007669"/>
    <property type="project" value="UniProtKB-EC"/>
</dbReference>
<feature type="domain" description="Carboxyltransferase" evidence="5">
    <location>
        <begin position="266"/>
        <end position="569"/>
    </location>
</feature>
<dbReference type="InterPro" id="IPR052708">
    <property type="entry name" value="PxpC"/>
</dbReference>
<dbReference type="OrthoDB" id="9782422at2"/>
<dbReference type="Pfam" id="PF02626">
    <property type="entry name" value="CT_A_B"/>
    <property type="match status" value="1"/>
</dbReference>
<dbReference type="PANTHER" id="PTHR43309">
    <property type="entry name" value="5-OXOPROLINASE SUBUNIT C"/>
    <property type="match status" value="1"/>
</dbReference>
<dbReference type="EMBL" id="VNJJ01000009">
    <property type="protein sequence ID" value="TVX98305.1"/>
    <property type="molecule type" value="Genomic_DNA"/>
</dbReference>
<dbReference type="SMART" id="SM00796">
    <property type="entry name" value="AHS1"/>
    <property type="match status" value="1"/>
</dbReference>
<dbReference type="InterPro" id="IPR003833">
    <property type="entry name" value="CT_C_D"/>
</dbReference>
<dbReference type="SMART" id="SM00797">
    <property type="entry name" value="AHS2"/>
    <property type="match status" value="1"/>
</dbReference>
<sequence length="591" mass="62663">MSMIGFYASPLGDRAFLLRWHGEIEAGELAAKAIAIENRSLPWLLETVTASRSIAIYMKATSPMAMSDAIREVIPMAGRQFVGEVSDLPPREVELPVVYGGEHGPDLADCAIRSEMTAEQFAAKHSEVVYTVDAMGFAPGFPYLSGLPDGLTQPRHASPRLKVPAGSVGIAGDRTGIYPTDSPGGWQIIGRTAVPLFRPNHERPFLLSQGDRVKFVPVAEYSSIPAEAAAGDASRDRERPANAALTVLKPGLHTTIQDSGRIGWRSSGVSPGGAMDGAAMRMANLLVGNDEYAAVLELTLIGGHYICDNDVLIAICGADLSPCAGGDPIPMNRPVYLARGAELSFGAVRSGCRAYVAVAGGIDVPDTLGSKSTDTRAGFGGRFGRALAEGDAIGSRPFSPQSSALLERIRTSAIKHKATWGTVKWSAAPPVASGLWQHGSRSGTLRLVPGAEWDDFTPESRKALLKSSYRVEASSDRMGLRLSGEALSRNASEELSSHGVVPGTIQVPAGGQPIILGAGCQPTGGYPKIAHVITADWPMLAQAAPGDRLYFEMVDLETAERELANREKEFARLKAGIFAYTRALMNGEGES</sequence>
<dbReference type="InterPro" id="IPR003778">
    <property type="entry name" value="CT_A_B"/>
</dbReference>
<evidence type="ECO:0000313" key="7">
    <source>
        <dbReference type="Proteomes" id="UP000316330"/>
    </source>
</evidence>
<dbReference type="SUPFAM" id="SSF50891">
    <property type="entry name" value="Cyclophilin-like"/>
    <property type="match status" value="2"/>
</dbReference>
<reference evidence="6 7" key="1">
    <citation type="submission" date="2019-07" db="EMBL/GenBank/DDBJ databases">
        <authorList>
            <person name="Kim J."/>
        </authorList>
    </citation>
    <scope>NUCLEOTIDE SEQUENCE [LARGE SCALE GENOMIC DNA]</scope>
    <source>
        <strain evidence="6 7">G13</strain>
    </source>
</reference>
<evidence type="ECO:0000256" key="3">
    <source>
        <dbReference type="ARBA" id="ARBA00022840"/>
    </source>
</evidence>
<evidence type="ECO:0000313" key="6">
    <source>
        <dbReference type="EMBL" id="TVX98305.1"/>
    </source>
</evidence>
<dbReference type="AlphaFoldDB" id="A0A559JEL1"/>
<protein>
    <submittedName>
        <fullName evidence="6">5-oxoprolinase subunit PxpB</fullName>
        <ecNumber evidence="6">3.5.2.9</ecNumber>
    </submittedName>
</protein>
<evidence type="ECO:0000256" key="2">
    <source>
        <dbReference type="ARBA" id="ARBA00022801"/>
    </source>
</evidence>
<evidence type="ECO:0000256" key="1">
    <source>
        <dbReference type="ARBA" id="ARBA00022741"/>
    </source>
</evidence>
<keyword evidence="7" id="KW-1185">Reference proteome</keyword>
<dbReference type="EC" id="3.5.2.9" evidence="6"/>
<gene>
    <name evidence="6" type="primary">pxpB</name>
    <name evidence="6" type="ORF">FPZ45_16535</name>
</gene>
<dbReference type="Gene3D" id="2.40.100.10">
    <property type="entry name" value="Cyclophilin-like"/>
    <property type="match status" value="2"/>
</dbReference>
<dbReference type="NCBIfam" id="TIGR00724">
    <property type="entry name" value="urea_amlyse_rel"/>
    <property type="match status" value="1"/>
</dbReference>
<dbReference type="InterPro" id="IPR010016">
    <property type="entry name" value="PxpB"/>
</dbReference>
<dbReference type="InterPro" id="IPR029000">
    <property type="entry name" value="Cyclophilin-like_dom_sf"/>
</dbReference>
<organism evidence="6 7">
    <name type="scientific">Cohnella terricola</name>
    <dbReference type="NCBI Taxonomy" id="1289167"/>
    <lineage>
        <taxon>Bacteria</taxon>
        <taxon>Bacillati</taxon>
        <taxon>Bacillota</taxon>
        <taxon>Bacilli</taxon>
        <taxon>Bacillales</taxon>
        <taxon>Paenibacillaceae</taxon>
        <taxon>Cohnella</taxon>
    </lineage>
</organism>
<dbReference type="GO" id="GO:0005524">
    <property type="term" value="F:ATP binding"/>
    <property type="evidence" value="ECO:0007669"/>
    <property type="project" value="UniProtKB-KW"/>
</dbReference>
<comment type="caution">
    <text evidence="6">The sequence shown here is derived from an EMBL/GenBank/DDBJ whole genome shotgun (WGS) entry which is preliminary data.</text>
</comment>
<proteinExistence type="predicted"/>
<keyword evidence="3" id="KW-0067">ATP-binding</keyword>
<dbReference type="Pfam" id="PF02682">
    <property type="entry name" value="CT_C_D"/>
    <property type="match status" value="1"/>
</dbReference>
<evidence type="ECO:0000259" key="5">
    <source>
        <dbReference type="SMART" id="SM00797"/>
    </source>
</evidence>